<gene>
    <name evidence="2" type="ORF">FHS82_002894</name>
</gene>
<dbReference type="Gene3D" id="3.40.50.720">
    <property type="entry name" value="NAD(P)-binding Rossmann-like Domain"/>
    <property type="match status" value="1"/>
</dbReference>
<dbReference type="Pfam" id="PF13561">
    <property type="entry name" value="adh_short_C2"/>
    <property type="match status" value="1"/>
</dbReference>
<dbReference type="PANTHER" id="PTHR42760:SF135">
    <property type="entry name" value="BLL7886 PROTEIN"/>
    <property type="match status" value="1"/>
</dbReference>
<evidence type="ECO:0000256" key="1">
    <source>
        <dbReference type="ARBA" id="ARBA00006484"/>
    </source>
</evidence>
<organism evidence="2 3">
    <name type="scientific">Pseudochelatococcus lubricantis</name>
    <dbReference type="NCBI Taxonomy" id="1538102"/>
    <lineage>
        <taxon>Bacteria</taxon>
        <taxon>Pseudomonadati</taxon>
        <taxon>Pseudomonadota</taxon>
        <taxon>Alphaproteobacteria</taxon>
        <taxon>Hyphomicrobiales</taxon>
        <taxon>Chelatococcaceae</taxon>
        <taxon>Pseudochelatococcus</taxon>
    </lineage>
</organism>
<dbReference type="PRINTS" id="PR00080">
    <property type="entry name" value="SDRFAMILY"/>
</dbReference>
<comment type="similarity">
    <text evidence="1">Belongs to the short-chain dehydrogenases/reductases (SDR) family.</text>
</comment>
<name>A0ABX0V3B5_9HYPH</name>
<evidence type="ECO:0000313" key="2">
    <source>
        <dbReference type="EMBL" id="NIJ59039.1"/>
    </source>
</evidence>
<comment type="caution">
    <text evidence="2">The sequence shown here is derived from an EMBL/GenBank/DDBJ whole genome shotgun (WGS) entry which is preliminary data.</text>
</comment>
<proteinExistence type="inferred from homology"/>
<dbReference type="NCBIfam" id="NF009466">
    <property type="entry name" value="PRK12826.1-2"/>
    <property type="match status" value="1"/>
</dbReference>
<reference evidence="2 3" key="1">
    <citation type="submission" date="2020-03" db="EMBL/GenBank/DDBJ databases">
        <title>Genomic Encyclopedia of Type Strains, Phase IV (KMG-IV): sequencing the most valuable type-strain genomes for metagenomic binning, comparative biology and taxonomic classification.</title>
        <authorList>
            <person name="Goeker M."/>
        </authorList>
    </citation>
    <scope>NUCLEOTIDE SEQUENCE [LARGE SCALE GENOMIC DNA]</scope>
    <source>
        <strain evidence="2 3">DSM 103870</strain>
    </source>
</reference>
<dbReference type="NCBIfam" id="NF005559">
    <property type="entry name" value="PRK07231.1"/>
    <property type="match status" value="1"/>
</dbReference>
<dbReference type="InterPro" id="IPR036291">
    <property type="entry name" value="NAD(P)-bd_dom_sf"/>
</dbReference>
<evidence type="ECO:0000313" key="3">
    <source>
        <dbReference type="Proteomes" id="UP001429580"/>
    </source>
</evidence>
<dbReference type="Proteomes" id="UP001429580">
    <property type="component" value="Unassembled WGS sequence"/>
</dbReference>
<dbReference type="InterPro" id="IPR002347">
    <property type="entry name" value="SDR_fam"/>
</dbReference>
<dbReference type="PRINTS" id="PR00081">
    <property type="entry name" value="GDHRDH"/>
</dbReference>
<keyword evidence="3" id="KW-1185">Reference proteome</keyword>
<accession>A0ABX0V3B5</accession>
<dbReference type="PROSITE" id="PS00061">
    <property type="entry name" value="ADH_SHORT"/>
    <property type="match status" value="1"/>
</dbReference>
<dbReference type="SUPFAM" id="SSF51735">
    <property type="entry name" value="NAD(P)-binding Rossmann-fold domains"/>
    <property type="match status" value="1"/>
</dbReference>
<dbReference type="InterPro" id="IPR020904">
    <property type="entry name" value="Sc_DH/Rdtase_CS"/>
</dbReference>
<dbReference type="EMBL" id="JAASQI010000007">
    <property type="protein sequence ID" value="NIJ59039.1"/>
    <property type="molecule type" value="Genomic_DNA"/>
</dbReference>
<sequence length="251" mass="26097">MQHLMRDKVVIVTGAGSPAGIGLATAKAFAAAGARVAITDVAEGSAPRRARDIGDEVRGYTCDVTDRAACEALAEEVLDAWGRIDVLVNNAGITQSRKVMDIARADYDLLMDVNLRGALHMSQAVIPAMAARGSGSIVCIASVAAQRGGGFVGGSHYAASKGGVLGLVKGMARELGPQGIRVNAVNPGVIITDMNSRAFDEARRRQIVESIPLGRFGRPEDVAGVCLFLGSDLSAYMTGSEIDVNGGIHIH</sequence>
<protein>
    <submittedName>
        <fullName evidence="2">NAD(P)-dependent dehydrogenase (Short-subunit alcohol dehydrogenase family)</fullName>
    </submittedName>
</protein>
<dbReference type="PANTHER" id="PTHR42760">
    <property type="entry name" value="SHORT-CHAIN DEHYDROGENASES/REDUCTASES FAMILY MEMBER"/>
    <property type="match status" value="1"/>
</dbReference>
<dbReference type="RefSeq" id="WP_166954035.1">
    <property type="nucleotide sequence ID" value="NZ_JAASQI010000007.1"/>
</dbReference>